<evidence type="ECO:0000313" key="2">
    <source>
        <dbReference type="Proteomes" id="UP001444661"/>
    </source>
</evidence>
<sequence>MSNVCGYPPLDATQRSMASGVQKSRCIPSSNIGKIHRIWNLGCLIVPRPTDRPHVGVVLTEPMVCNNDDDVP</sequence>
<proteinExistence type="predicted"/>
<reference evidence="1 2" key="1">
    <citation type="submission" date="2023-01" db="EMBL/GenBank/DDBJ databases">
        <title>Analysis of 21 Apiospora genomes using comparative genomics revels a genus with tremendous synthesis potential of carbohydrate active enzymes and secondary metabolites.</title>
        <authorList>
            <person name="Sorensen T."/>
        </authorList>
    </citation>
    <scope>NUCLEOTIDE SEQUENCE [LARGE SCALE GENOMIC DNA]</scope>
    <source>
        <strain evidence="1 2">CBS 33761</strain>
    </source>
</reference>
<gene>
    <name evidence="1" type="ORF">PG993_003628</name>
</gene>
<organism evidence="1 2">
    <name type="scientific">Apiospora rasikravindrae</name>
    <dbReference type="NCBI Taxonomy" id="990691"/>
    <lineage>
        <taxon>Eukaryota</taxon>
        <taxon>Fungi</taxon>
        <taxon>Dikarya</taxon>
        <taxon>Ascomycota</taxon>
        <taxon>Pezizomycotina</taxon>
        <taxon>Sordariomycetes</taxon>
        <taxon>Xylariomycetidae</taxon>
        <taxon>Amphisphaeriales</taxon>
        <taxon>Apiosporaceae</taxon>
        <taxon>Apiospora</taxon>
    </lineage>
</organism>
<protein>
    <submittedName>
        <fullName evidence="1">Uncharacterized protein</fullName>
    </submittedName>
</protein>
<dbReference type="EMBL" id="JAQQWK010000002">
    <property type="protein sequence ID" value="KAK8052243.1"/>
    <property type="molecule type" value="Genomic_DNA"/>
</dbReference>
<keyword evidence="2" id="KW-1185">Reference proteome</keyword>
<dbReference type="Proteomes" id="UP001444661">
    <property type="component" value="Unassembled WGS sequence"/>
</dbReference>
<evidence type="ECO:0000313" key="1">
    <source>
        <dbReference type="EMBL" id="KAK8052243.1"/>
    </source>
</evidence>
<name>A0ABR1U022_9PEZI</name>
<accession>A0ABR1U022</accession>
<comment type="caution">
    <text evidence="1">The sequence shown here is derived from an EMBL/GenBank/DDBJ whole genome shotgun (WGS) entry which is preliminary data.</text>
</comment>